<dbReference type="Gene3D" id="3.40.50.12710">
    <property type="match status" value="1"/>
</dbReference>
<dbReference type="OrthoDB" id="9794208at2"/>
<dbReference type="PATRIC" id="fig|1189611.3.peg.3662"/>
<dbReference type="AlphaFoldDB" id="I5BT88"/>
<dbReference type="InterPro" id="IPR029063">
    <property type="entry name" value="SAM-dependent_MTases_sf"/>
</dbReference>
<keyword evidence="1" id="KW-0489">Methyltransferase</keyword>
<evidence type="ECO:0000313" key="4">
    <source>
        <dbReference type="Proteomes" id="UP000004622"/>
    </source>
</evidence>
<dbReference type="SUPFAM" id="SSF53335">
    <property type="entry name" value="S-adenosyl-L-methionine-dependent methyltransferases"/>
    <property type="match status" value="1"/>
</dbReference>
<comment type="caution">
    <text evidence="3">The sequence shown here is derived from an EMBL/GenBank/DDBJ whole genome shotgun (WGS) entry which is preliminary data.</text>
</comment>
<protein>
    <recommendedName>
        <fullName evidence="5">ATP synthase subunit beta</fullName>
    </recommendedName>
</protein>
<dbReference type="PANTHER" id="PTHR12049:SF7">
    <property type="entry name" value="PROTEIN ARGININE METHYLTRANSFERASE NDUFAF7, MITOCHONDRIAL"/>
    <property type="match status" value="1"/>
</dbReference>
<dbReference type="InterPro" id="IPR038375">
    <property type="entry name" value="NDUFAF7_sf"/>
</dbReference>
<dbReference type="STRING" id="204799.GCA_001696575_00946"/>
<keyword evidence="2" id="KW-0808">Transferase</keyword>
<evidence type="ECO:0000256" key="2">
    <source>
        <dbReference type="ARBA" id="ARBA00022679"/>
    </source>
</evidence>
<reference evidence="3 4" key="1">
    <citation type="journal article" date="2012" name="J. Bacteriol.">
        <title>Genome Sequence of Nitratireductor aquibiodomus Strain RA22.</title>
        <authorList>
            <person name="Singh A."/>
            <person name="Jangir P.K."/>
            <person name="Kumari C."/>
            <person name="Sharma R."/>
        </authorList>
    </citation>
    <scope>NUCLEOTIDE SEQUENCE [LARGE SCALE GENOMIC DNA]</scope>
    <source>
        <strain evidence="3 4">RA22</strain>
    </source>
</reference>
<gene>
    <name evidence="3" type="ORF">A33O_18134</name>
</gene>
<proteinExistence type="predicted"/>
<dbReference type="PANTHER" id="PTHR12049">
    <property type="entry name" value="PROTEIN ARGININE METHYLTRANSFERASE NDUFAF7, MITOCHONDRIAL"/>
    <property type="match status" value="1"/>
</dbReference>
<dbReference type="Pfam" id="PF02636">
    <property type="entry name" value="Methyltransf_28"/>
    <property type="match status" value="1"/>
</dbReference>
<name>I5BT88_9HYPH</name>
<evidence type="ECO:0008006" key="5">
    <source>
        <dbReference type="Google" id="ProtNLM"/>
    </source>
</evidence>
<sequence>MKTLKDRIKAQIETAGPMSIADYMALCLFDPDEGYYTTREPFGAEGDFTTAPEISQMFGELCAVWLYTAWKESSAPKTPVVAEIGPGRGTLMKDMLRTWAKIDPAFRKQMRLFMIEASPRLSDVQRRTLGLPEGEVAWIADLDALPEGPLFIVGNELFDAIPIRQYVKVGNAWRERVIGLDAEERLAFMAGAGSADPALLPPGANNAPEGAIVELAPARNALMARIAERIGRQGGAGLFIDYGYASPAPGDTLQAMRGHAYQNVLKEPGKADLTAHVDFSALAGAAKERGLTAELMSQGDFLIGLGLLERAGRLGAGRNATEQQAIRNDVERLAGPDQMGTLFKVLAVTPSTVAVPSICLSALT</sequence>
<dbReference type="InterPro" id="IPR003788">
    <property type="entry name" value="NDUFAF7"/>
</dbReference>
<accession>I5BT88</accession>
<dbReference type="RefSeq" id="WP_007009906.1">
    <property type="nucleotide sequence ID" value="NZ_AJXZ01000048.1"/>
</dbReference>
<evidence type="ECO:0000313" key="3">
    <source>
        <dbReference type="EMBL" id="EIM72790.1"/>
    </source>
</evidence>
<evidence type="ECO:0000256" key="1">
    <source>
        <dbReference type="ARBA" id="ARBA00022603"/>
    </source>
</evidence>
<organism evidence="3 4">
    <name type="scientific">Nitratireductor aquibiodomus RA22</name>
    <dbReference type="NCBI Taxonomy" id="1189611"/>
    <lineage>
        <taxon>Bacteria</taxon>
        <taxon>Pseudomonadati</taxon>
        <taxon>Pseudomonadota</taxon>
        <taxon>Alphaproteobacteria</taxon>
        <taxon>Hyphomicrobiales</taxon>
        <taxon>Phyllobacteriaceae</taxon>
        <taxon>Nitratireductor</taxon>
    </lineage>
</organism>
<dbReference type="GO" id="GO:0032259">
    <property type="term" value="P:methylation"/>
    <property type="evidence" value="ECO:0007669"/>
    <property type="project" value="UniProtKB-KW"/>
</dbReference>
<dbReference type="Proteomes" id="UP000004622">
    <property type="component" value="Unassembled WGS sequence"/>
</dbReference>
<dbReference type="GO" id="GO:0035243">
    <property type="term" value="F:protein-arginine omega-N symmetric methyltransferase activity"/>
    <property type="evidence" value="ECO:0007669"/>
    <property type="project" value="TreeGrafter"/>
</dbReference>
<dbReference type="EMBL" id="AJXZ01000048">
    <property type="protein sequence ID" value="EIM72790.1"/>
    <property type="molecule type" value="Genomic_DNA"/>
</dbReference>